<dbReference type="Pfam" id="PF14064">
    <property type="entry name" value="HmuY"/>
    <property type="match status" value="2"/>
</dbReference>
<dbReference type="CDD" id="cd12105">
    <property type="entry name" value="HmuY"/>
    <property type="match status" value="1"/>
</dbReference>
<feature type="signal peptide" evidence="1">
    <location>
        <begin position="1"/>
        <end position="21"/>
    </location>
</feature>
<feature type="chain" id="PRO_5013324386" description="HmuY protein" evidence="1">
    <location>
        <begin position="22"/>
        <end position="466"/>
    </location>
</feature>
<accession>A0A212K4Q0</accession>
<dbReference type="AlphaFoldDB" id="A0A212K4Q0"/>
<dbReference type="InterPro" id="IPR038081">
    <property type="entry name" value="CalX-like_sf"/>
</dbReference>
<evidence type="ECO:0000256" key="1">
    <source>
        <dbReference type="SAM" id="SignalP"/>
    </source>
</evidence>
<organism evidence="2">
    <name type="scientific">uncultured Dysgonomonas sp</name>
    <dbReference type="NCBI Taxonomy" id="206096"/>
    <lineage>
        <taxon>Bacteria</taxon>
        <taxon>Pseudomonadati</taxon>
        <taxon>Bacteroidota</taxon>
        <taxon>Bacteroidia</taxon>
        <taxon>Bacteroidales</taxon>
        <taxon>Dysgonomonadaceae</taxon>
        <taxon>Dysgonomonas</taxon>
        <taxon>environmental samples</taxon>
    </lineage>
</organism>
<gene>
    <name evidence="2" type="ORF">KL86DYS1_31414</name>
</gene>
<keyword evidence="1" id="KW-0732">Signal</keyword>
<evidence type="ECO:0000313" key="2">
    <source>
        <dbReference type="EMBL" id="SBW06587.1"/>
    </source>
</evidence>
<dbReference type="InterPro" id="IPR025921">
    <property type="entry name" value="HmuY"/>
</dbReference>
<dbReference type="Gene3D" id="2.60.40.2030">
    <property type="match status" value="1"/>
</dbReference>
<name>A0A212K4Q0_9BACT</name>
<sequence>MKKLFYLFLFTALMVFNSCSDSEDDVKLPDITVNFTSTELGLDEDNQSIDVTINLSRKAESAIDVTLGVTATGAVYGTQFTTTPAVGSDKLVVNIPAGSTSASFKVSKVSNALFEGTETLAFTISSISVNDGIVIGDKKEATLKFGAIVSEGQKLTLEGKVGDIAYANSVYVDLSSNTQTPVDRKSWNLGFYGGNDFKVVLNGAYATTATASTKTDITAITLADAEAAKDIAASPMTTEGLSTEVIDSFDGDLTKTVFATISATDSENKVYFVASEGNKTSRDQWYKVKVSRNGEGYKVQYAKVSETTIKTVEIAKNTAYNFTFLSLETGTTVNVEPEAKKWDIVWGYNIGSTMGMPYFMQDLVLINNVAGTEAVQVMVADTKYEDFNESKLTSLTFSKARNVIGSNWRVTSNMGGSTAPLGIQFDRYYVIKDANGFYYKLRFLTMGLANDKGDRGRPQIEYALIK</sequence>
<evidence type="ECO:0008006" key="3">
    <source>
        <dbReference type="Google" id="ProtNLM"/>
    </source>
</evidence>
<dbReference type="SUPFAM" id="SSF141072">
    <property type="entry name" value="CalX-like"/>
    <property type="match status" value="1"/>
</dbReference>
<reference evidence="2" key="1">
    <citation type="submission" date="2016-04" db="EMBL/GenBank/DDBJ databases">
        <authorList>
            <person name="Evans L.H."/>
            <person name="Alamgir A."/>
            <person name="Owens N."/>
            <person name="Weber N.D."/>
            <person name="Virtaneva K."/>
            <person name="Barbian K."/>
            <person name="Babar A."/>
            <person name="Rosenke K."/>
        </authorList>
    </citation>
    <scope>NUCLEOTIDE SEQUENCE</scope>
    <source>
        <strain evidence="2">86-1</strain>
    </source>
</reference>
<proteinExistence type="predicted"/>
<dbReference type="EMBL" id="FLUM01000003">
    <property type="protein sequence ID" value="SBW06587.1"/>
    <property type="molecule type" value="Genomic_DNA"/>
</dbReference>
<protein>
    <recommendedName>
        <fullName evidence="3">HmuY protein</fullName>
    </recommendedName>
</protein>
<dbReference type="RefSeq" id="WP_296944170.1">
    <property type="nucleotide sequence ID" value="NZ_LT599032.1"/>
</dbReference>